<evidence type="ECO:0000259" key="9">
    <source>
        <dbReference type="PROSITE" id="PS51192"/>
    </source>
</evidence>
<feature type="compositionally biased region" description="Polar residues" evidence="8">
    <location>
        <begin position="828"/>
        <end position="843"/>
    </location>
</feature>
<evidence type="ECO:0000256" key="4">
    <source>
        <dbReference type="ARBA" id="ARBA00022806"/>
    </source>
</evidence>
<dbReference type="InterPro" id="IPR011545">
    <property type="entry name" value="DEAD/DEAH_box_helicase_dom"/>
</dbReference>
<dbReference type="GO" id="GO:0000724">
    <property type="term" value="P:double-strand break repair via homologous recombination"/>
    <property type="evidence" value="ECO:0007669"/>
    <property type="project" value="TreeGrafter"/>
</dbReference>
<dbReference type="GO" id="GO:0009378">
    <property type="term" value="F:four-way junction helicase activity"/>
    <property type="evidence" value="ECO:0007669"/>
    <property type="project" value="TreeGrafter"/>
</dbReference>
<gene>
    <name evidence="11" type="ORF">RFI_08828</name>
</gene>
<dbReference type="GO" id="GO:0005737">
    <property type="term" value="C:cytoplasm"/>
    <property type="evidence" value="ECO:0007669"/>
    <property type="project" value="TreeGrafter"/>
</dbReference>
<comment type="caution">
    <text evidence="11">The sequence shown here is derived from an EMBL/GenBank/DDBJ whole genome shotgun (WGS) entry which is preliminary data.</text>
</comment>
<dbReference type="InterPro" id="IPR014001">
    <property type="entry name" value="Helicase_ATP-bd"/>
</dbReference>
<dbReference type="Gene3D" id="3.40.50.300">
    <property type="entry name" value="P-loop containing nucleotide triphosphate hydrolases"/>
    <property type="match status" value="2"/>
</dbReference>
<comment type="similarity">
    <text evidence="1">Belongs to the helicase family. RecQ subfamily.</text>
</comment>
<dbReference type="Proteomes" id="UP000023152">
    <property type="component" value="Unassembled WGS sequence"/>
</dbReference>
<feature type="domain" description="Helicase C-terminal" evidence="10">
    <location>
        <begin position="346"/>
        <end position="507"/>
    </location>
</feature>
<keyword evidence="12" id="KW-1185">Reference proteome</keyword>
<evidence type="ECO:0000256" key="1">
    <source>
        <dbReference type="ARBA" id="ARBA00005446"/>
    </source>
</evidence>
<feature type="region of interest" description="Disordered" evidence="8">
    <location>
        <begin position="797"/>
        <end position="855"/>
    </location>
</feature>
<dbReference type="EMBL" id="ASPP01006738">
    <property type="protein sequence ID" value="ETO28304.1"/>
    <property type="molecule type" value="Genomic_DNA"/>
</dbReference>
<feature type="region of interest" description="Disordered" evidence="8">
    <location>
        <begin position="44"/>
        <end position="65"/>
    </location>
</feature>
<name>X6NRF2_RETFI</name>
<sequence length="862" mass="100537">MHLDWKSNNSIKNKKVKYKEKFKNICLQLSITTYPHASTYSHPIHFTMDREQPKKKKKGKKEKKNRKGTFCEIIMLKYLVKRKRAEMEEDIESSKKVENKEEERQEEGKCKYLTVLEKRFGLKEFRELQREAIEAVLNKKDVFVLSTKKQYKYNINVYRLLMPTGGGKSLCYQLPPLIEKNLGIVISPLIALMEDQVEKMKQQYKIKARILNSSVKEKTKKQILIELKEKKIELLYTTPETLNSNETLKQILKQLHKENGLCLFAIDECHCISTWGHEFRPSYRQLQLLKKDYPNIPVIALTATATPKIRIDICNQLHLQDDHIQLTGNFDRSNICYQIHYFQTLHLQQMLYEIQTFILTNFSKDHTGIIYCFRRKDADFIASNLKHVFSISSYHAGLNCKTRQSIQNLWQQSTIKIIVATCAFGMGIDKSDVRFIIHTNLPKSIEDFYQETGRASRDGQPATCLLLFSKSDIYSRESFLFQQVVQSFLRKDPLLTYSDACQKAKLCPKYQHSLSLFRQCQQLCQTLSCHREFFLHYLGDTRARPPNPKCCQFCNSPDTVKQFVSNASRYRNFDHDNDHHRTKFSFADLFDDNDDCNNDENYNGCDYTDYDNYPSLDAFNPKPMTTQDQIRLLDSHSSSQSHPSIPDISQLDFQTALSVMQQAENKENEKNKENKHDTEHHRQLSLQQDLTNPSHPCHQKLFETEYTTNVKDLYFKTRIIAVDTFAVKLADYFKNLSTSSPPDPLLWAKHFELSLLLQSGDAFQYRSLVRQELQALQQCIRKNTVWQFYQQQQDLHKPSTSIQSPPVPLTANKENQGQDKSTTENEKLITNSNDKNQQKSDQIVHNLDTDSDSDDGVLLVKL</sequence>
<evidence type="ECO:0000259" key="10">
    <source>
        <dbReference type="PROSITE" id="PS51194"/>
    </source>
</evidence>
<dbReference type="Pfam" id="PF00271">
    <property type="entry name" value="Helicase_C"/>
    <property type="match status" value="1"/>
</dbReference>
<dbReference type="GO" id="GO:0003676">
    <property type="term" value="F:nucleic acid binding"/>
    <property type="evidence" value="ECO:0007669"/>
    <property type="project" value="InterPro"/>
</dbReference>
<evidence type="ECO:0000256" key="8">
    <source>
        <dbReference type="SAM" id="MobiDB-lite"/>
    </source>
</evidence>
<dbReference type="CDD" id="cd17920">
    <property type="entry name" value="DEXHc_RecQ"/>
    <property type="match status" value="1"/>
</dbReference>
<dbReference type="PANTHER" id="PTHR13710:SF155">
    <property type="entry name" value="ATP-DEPENDENT DNA HELICASE Q-LIKE 3"/>
    <property type="match status" value="1"/>
</dbReference>
<dbReference type="GO" id="GO:0005694">
    <property type="term" value="C:chromosome"/>
    <property type="evidence" value="ECO:0007669"/>
    <property type="project" value="TreeGrafter"/>
</dbReference>
<keyword evidence="4 11" id="KW-0347">Helicase</keyword>
<dbReference type="NCBIfam" id="TIGR00614">
    <property type="entry name" value="recQ_fam"/>
    <property type="match status" value="1"/>
</dbReference>
<dbReference type="GO" id="GO:0016787">
    <property type="term" value="F:hydrolase activity"/>
    <property type="evidence" value="ECO:0007669"/>
    <property type="project" value="UniProtKB-KW"/>
</dbReference>
<accession>X6NRF2</accession>
<dbReference type="GO" id="GO:0005524">
    <property type="term" value="F:ATP binding"/>
    <property type="evidence" value="ECO:0007669"/>
    <property type="project" value="UniProtKB-KW"/>
</dbReference>
<dbReference type="SUPFAM" id="SSF52540">
    <property type="entry name" value="P-loop containing nucleoside triphosphate hydrolases"/>
    <property type="match status" value="1"/>
</dbReference>
<organism evidence="11 12">
    <name type="scientific">Reticulomyxa filosa</name>
    <dbReference type="NCBI Taxonomy" id="46433"/>
    <lineage>
        <taxon>Eukaryota</taxon>
        <taxon>Sar</taxon>
        <taxon>Rhizaria</taxon>
        <taxon>Retaria</taxon>
        <taxon>Foraminifera</taxon>
        <taxon>Monothalamids</taxon>
        <taxon>Reticulomyxidae</taxon>
        <taxon>Reticulomyxa</taxon>
    </lineage>
</organism>
<evidence type="ECO:0000256" key="7">
    <source>
        <dbReference type="ARBA" id="ARBA00034808"/>
    </source>
</evidence>
<dbReference type="FunFam" id="3.40.50.300:FF:001389">
    <property type="entry name" value="ATP-dependent DNA helicase RecQ"/>
    <property type="match status" value="1"/>
</dbReference>
<dbReference type="OrthoDB" id="10261556at2759"/>
<evidence type="ECO:0000313" key="12">
    <source>
        <dbReference type="Proteomes" id="UP000023152"/>
    </source>
</evidence>
<feature type="compositionally biased region" description="Basic residues" evidence="8">
    <location>
        <begin position="53"/>
        <end position="65"/>
    </location>
</feature>
<protein>
    <recommendedName>
        <fullName evidence="7">DNA 3'-5' helicase</fullName>
        <ecNumber evidence="7">5.6.2.4</ecNumber>
    </recommendedName>
</protein>
<feature type="compositionally biased region" description="Basic and acidic residues" evidence="8">
    <location>
        <begin position="664"/>
        <end position="682"/>
    </location>
</feature>
<reference evidence="11 12" key="1">
    <citation type="journal article" date="2013" name="Curr. Biol.">
        <title>The Genome of the Foraminiferan Reticulomyxa filosa.</title>
        <authorList>
            <person name="Glockner G."/>
            <person name="Hulsmann N."/>
            <person name="Schleicher M."/>
            <person name="Noegel A.A."/>
            <person name="Eichinger L."/>
            <person name="Gallinger C."/>
            <person name="Pawlowski J."/>
            <person name="Sierra R."/>
            <person name="Euteneuer U."/>
            <person name="Pillet L."/>
            <person name="Moustafa A."/>
            <person name="Platzer M."/>
            <person name="Groth M."/>
            <person name="Szafranski K."/>
            <person name="Schliwa M."/>
        </authorList>
    </citation>
    <scope>NUCLEOTIDE SEQUENCE [LARGE SCALE GENOMIC DNA]</scope>
</reference>
<dbReference type="InterPro" id="IPR027417">
    <property type="entry name" value="P-loop_NTPase"/>
</dbReference>
<evidence type="ECO:0000256" key="6">
    <source>
        <dbReference type="ARBA" id="ARBA00034617"/>
    </source>
</evidence>
<dbReference type="PROSITE" id="PS51192">
    <property type="entry name" value="HELICASE_ATP_BIND_1"/>
    <property type="match status" value="1"/>
</dbReference>
<evidence type="ECO:0000313" key="11">
    <source>
        <dbReference type="EMBL" id="ETO28304.1"/>
    </source>
</evidence>
<dbReference type="Pfam" id="PF00270">
    <property type="entry name" value="DEAD"/>
    <property type="match status" value="1"/>
</dbReference>
<proteinExistence type="inferred from homology"/>
<keyword evidence="5" id="KW-0067">ATP-binding</keyword>
<dbReference type="SMART" id="SM00490">
    <property type="entry name" value="HELICc"/>
    <property type="match status" value="1"/>
</dbReference>
<keyword evidence="3" id="KW-0378">Hydrolase</keyword>
<dbReference type="PROSITE" id="PS51194">
    <property type="entry name" value="HELICASE_CTER"/>
    <property type="match status" value="1"/>
</dbReference>
<comment type="catalytic activity">
    <reaction evidence="6">
        <text>Couples ATP hydrolysis with the unwinding of duplex DNA by translocating in the 3'-5' direction.</text>
        <dbReference type="EC" id="5.6.2.4"/>
    </reaction>
</comment>
<evidence type="ECO:0000256" key="5">
    <source>
        <dbReference type="ARBA" id="ARBA00022840"/>
    </source>
</evidence>
<dbReference type="SMART" id="SM00487">
    <property type="entry name" value="DEXDc"/>
    <property type="match status" value="1"/>
</dbReference>
<dbReference type="InterPro" id="IPR004589">
    <property type="entry name" value="DNA_helicase_ATP-dep_RecQ"/>
</dbReference>
<dbReference type="EC" id="5.6.2.4" evidence="7"/>
<evidence type="ECO:0000256" key="2">
    <source>
        <dbReference type="ARBA" id="ARBA00022741"/>
    </source>
</evidence>
<dbReference type="AlphaFoldDB" id="X6NRF2"/>
<evidence type="ECO:0000256" key="3">
    <source>
        <dbReference type="ARBA" id="ARBA00022801"/>
    </source>
</evidence>
<dbReference type="GO" id="GO:0043138">
    <property type="term" value="F:3'-5' DNA helicase activity"/>
    <property type="evidence" value="ECO:0007669"/>
    <property type="project" value="UniProtKB-EC"/>
</dbReference>
<keyword evidence="2" id="KW-0547">Nucleotide-binding</keyword>
<feature type="domain" description="Helicase ATP-binding" evidence="9">
    <location>
        <begin position="160"/>
        <end position="323"/>
    </location>
</feature>
<dbReference type="PANTHER" id="PTHR13710">
    <property type="entry name" value="DNA HELICASE RECQ FAMILY MEMBER"/>
    <property type="match status" value="1"/>
</dbReference>
<dbReference type="InterPro" id="IPR001650">
    <property type="entry name" value="Helicase_C-like"/>
</dbReference>
<feature type="region of interest" description="Disordered" evidence="8">
    <location>
        <begin position="663"/>
        <end position="690"/>
    </location>
</feature>